<evidence type="ECO:0000313" key="2">
    <source>
        <dbReference type="Proteomes" id="UP000615455"/>
    </source>
</evidence>
<gene>
    <name evidence="1" type="ORF">GCM10008018_14780</name>
</gene>
<keyword evidence="2" id="KW-1185">Reference proteome</keyword>
<evidence type="ECO:0008006" key="3">
    <source>
        <dbReference type="Google" id="ProtNLM"/>
    </source>
</evidence>
<dbReference type="RefSeq" id="WP_189009812.1">
    <property type="nucleotide sequence ID" value="NZ_BMHE01000005.1"/>
</dbReference>
<sequence>MNFYQAHEIFVQHHKVRRSGERLRRLQEGHGYAEKLFMQHIWWPVVGHFRYLNPEYEVRDFQDNTRFVDFVYLRPPHRICIEIDGFGPHARDIDRTRFGDNLMRQNQLMLDNWKVFRFSVDDITGHQRRCQQVTWNMMGRWYGDDCGREMWSLTNREKEITRLAASAVDPLNPQAVAAHLGIRVEHARKWLRSLHGKGIIKPASGVQRVRSYVLAPSGREWSEF</sequence>
<protein>
    <recommendedName>
        <fullName evidence="3">DNA-binding response regulator</fullName>
    </recommendedName>
</protein>
<evidence type="ECO:0000313" key="1">
    <source>
        <dbReference type="EMBL" id="GGI45968.1"/>
    </source>
</evidence>
<proteinExistence type="predicted"/>
<name>A0ABQ2BRQ1_9BACL</name>
<dbReference type="Proteomes" id="UP000615455">
    <property type="component" value="Unassembled WGS sequence"/>
</dbReference>
<dbReference type="EMBL" id="BMHE01000005">
    <property type="protein sequence ID" value="GGI45968.1"/>
    <property type="molecule type" value="Genomic_DNA"/>
</dbReference>
<organism evidence="1 2">
    <name type="scientific">Paenibacillus marchantiophytorum</name>
    <dbReference type="NCBI Taxonomy" id="1619310"/>
    <lineage>
        <taxon>Bacteria</taxon>
        <taxon>Bacillati</taxon>
        <taxon>Bacillota</taxon>
        <taxon>Bacilli</taxon>
        <taxon>Bacillales</taxon>
        <taxon>Paenibacillaceae</taxon>
        <taxon>Paenibacillus</taxon>
    </lineage>
</organism>
<reference evidence="2" key="1">
    <citation type="journal article" date="2019" name="Int. J. Syst. Evol. Microbiol.">
        <title>The Global Catalogue of Microorganisms (GCM) 10K type strain sequencing project: providing services to taxonomists for standard genome sequencing and annotation.</title>
        <authorList>
            <consortium name="The Broad Institute Genomics Platform"/>
            <consortium name="The Broad Institute Genome Sequencing Center for Infectious Disease"/>
            <person name="Wu L."/>
            <person name="Ma J."/>
        </authorList>
    </citation>
    <scope>NUCLEOTIDE SEQUENCE [LARGE SCALE GENOMIC DNA]</scope>
    <source>
        <strain evidence="2">CGMCC 1.15043</strain>
    </source>
</reference>
<comment type="caution">
    <text evidence="1">The sequence shown here is derived from an EMBL/GenBank/DDBJ whole genome shotgun (WGS) entry which is preliminary data.</text>
</comment>
<accession>A0ABQ2BRQ1</accession>